<feature type="transmembrane region" description="Helical" evidence="6">
    <location>
        <begin position="68"/>
        <end position="92"/>
    </location>
</feature>
<evidence type="ECO:0000256" key="1">
    <source>
        <dbReference type="ARBA" id="ARBA00004141"/>
    </source>
</evidence>
<accession>A0AA38VGE1</accession>
<dbReference type="GO" id="GO:0006865">
    <property type="term" value="P:amino acid transport"/>
    <property type="evidence" value="ECO:0007669"/>
    <property type="project" value="InterPro"/>
</dbReference>
<keyword evidence="2" id="KW-0813">Transport</keyword>
<feature type="transmembrane region" description="Helical" evidence="6">
    <location>
        <begin position="159"/>
        <end position="179"/>
    </location>
</feature>
<dbReference type="Gene3D" id="1.20.1740.10">
    <property type="entry name" value="Amino acid/polyamine transporter I"/>
    <property type="match status" value="1"/>
</dbReference>
<comment type="caution">
    <text evidence="7">The sequence shown here is derived from an EMBL/GenBank/DDBJ whole genome shotgun (WGS) entry which is preliminary data.</text>
</comment>
<evidence type="ECO:0000256" key="5">
    <source>
        <dbReference type="ARBA" id="ARBA00023136"/>
    </source>
</evidence>
<feature type="transmembrane region" description="Helical" evidence="6">
    <location>
        <begin position="431"/>
        <end position="457"/>
    </location>
</feature>
<dbReference type="PIRSF" id="PIRSF006060">
    <property type="entry name" value="AA_transporter"/>
    <property type="match status" value="1"/>
</dbReference>
<feature type="transmembrane region" description="Helical" evidence="6">
    <location>
        <begin position="32"/>
        <end position="48"/>
    </location>
</feature>
<keyword evidence="8" id="KW-1185">Reference proteome</keyword>
<name>A0AA38VGE1_9PEZI</name>
<feature type="transmembrane region" description="Helical" evidence="6">
    <location>
        <begin position="274"/>
        <end position="297"/>
    </location>
</feature>
<evidence type="ECO:0000313" key="7">
    <source>
        <dbReference type="EMBL" id="KAJ9149914.1"/>
    </source>
</evidence>
<feature type="transmembrane region" description="Helical" evidence="6">
    <location>
        <begin position="317"/>
        <end position="339"/>
    </location>
</feature>
<organism evidence="7 8">
    <name type="scientific">Pleurostoma richardsiae</name>
    <dbReference type="NCBI Taxonomy" id="41990"/>
    <lineage>
        <taxon>Eukaryota</taxon>
        <taxon>Fungi</taxon>
        <taxon>Dikarya</taxon>
        <taxon>Ascomycota</taxon>
        <taxon>Pezizomycotina</taxon>
        <taxon>Sordariomycetes</taxon>
        <taxon>Sordariomycetidae</taxon>
        <taxon>Calosphaeriales</taxon>
        <taxon>Pleurostomataceae</taxon>
        <taxon>Pleurostoma</taxon>
    </lineage>
</organism>
<feature type="transmembrane region" description="Helical" evidence="6">
    <location>
        <begin position="370"/>
        <end position="389"/>
    </location>
</feature>
<evidence type="ECO:0000256" key="2">
    <source>
        <dbReference type="ARBA" id="ARBA00022448"/>
    </source>
</evidence>
<gene>
    <name evidence="7" type="ORF">NKR23_g4134</name>
</gene>
<dbReference type="Proteomes" id="UP001174694">
    <property type="component" value="Unassembled WGS sequence"/>
</dbReference>
<protein>
    <submittedName>
        <fullName evidence="7">GABA permease</fullName>
    </submittedName>
</protein>
<dbReference type="PROSITE" id="PS00218">
    <property type="entry name" value="AMINO_ACID_PERMEASE_1"/>
    <property type="match status" value="1"/>
</dbReference>
<proteinExistence type="predicted"/>
<keyword evidence="4 6" id="KW-1133">Transmembrane helix</keyword>
<evidence type="ECO:0000256" key="3">
    <source>
        <dbReference type="ARBA" id="ARBA00022692"/>
    </source>
</evidence>
<sequence>MGKESPIPRAPTTSVTEAATEAATERKVKKQFNFWTALGIAICTSGAWEGWVASIGQGIVGGGAVGLVWGWVFVSVGITCMAATLGEFASMWPSAGAQYVWASHLSPRKYARLVSWFTAWISIAGLWLGSLSCSMGVAVQIQSYAASASNYAPLTWHAFLINVACLACWVAVNIFYVKFLHYMNSFILVVHVVGYLITIGLLTGLTKNKHDATYVFTDFHSYTGWDNDFVSWSISLLSALYAFFSIDAAAHFAEEIPKANVAVPRAMILQASSSAISTFPLVIAVVFCSQDLAQVLASPIGLMSPFTQMFIDATGSVPLAIFVNGLSTSVAFAAGFDLWGAASRSLWSMARDGGLPAWLGRVDEKGNLNFVVNLIMIPPSVIIYMIYIWNTTAFYGIMAGVLVALQISYVIPLALNLFYARRNLPLERGPFHLGYFTPFVNALGLVFGCFMIVFMSFPVYRPVTATSRNYASTLIGAIIIFSVLGWFFYGKKNYQGALEIIDAEAPADEVEKNTEGQPSRYAQATEIRV</sequence>
<feature type="transmembrane region" description="Helical" evidence="6">
    <location>
        <begin position="229"/>
        <end position="253"/>
    </location>
</feature>
<dbReference type="Pfam" id="PF13520">
    <property type="entry name" value="AA_permease_2"/>
    <property type="match status" value="1"/>
</dbReference>
<dbReference type="EMBL" id="JANBVO010000009">
    <property type="protein sequence ID" value="KAJ9149914.1"/>
    <property type="molecule type" value="Genomic_DNA"/>
</dbReference>
<feature type="transmembrane region" description="Helical" evidence="6">
    <location>
        <begin position="395"/>
        <end position="419"/>
    </location>
</feature>
<evidence type="ECO:0000313" key="8">
    <source>
        <dbReference type="Proteomes" id="UP001174694"/>
    </source>
</evidence>
<comment type="subcellular location">
    <subcellularLocation>
        <location evidence="1">Membrane</location>
        <topology evidence="1">Multi-pass membrane protein</topology>
    </subcellularLocation>
</comment>
<keyword evidence="5 6" id="KW-0472">Membrane</keyword>
<reference evidence="7" key="1">
    <citation type="submission" date="2022-07" db="EMBL/GenBank/DDBJ databases">
        <title>Fungi with potential for degradation of polypropylene.</title>
        <authorList>
            <person name="Gostincar C."/>
        </authorList>
    </citation>
    <scope>NUCLEOTIDE SEQUENCE</scope>
    <source>
        <strain evidence="7">EXF-13308</strain>
    </source>
</reference>
<keyword evidence="3 6" id="KW-0812">Transmembrane</keyword>
<dbReference type="PANTHER" id="PTHR45649:SF14">
    <property type="entry name" value="GABA PERMEASE"/>
    <property type="match status" value="1"/>
</dbReference>
<feature type="transmembrane region" description="Helical" evidence="6">
    <location>
        <begin position="186"/>
        <end position="205"/>
    </location>
</feature>
<feature type="transmembrane region" description="Helical" evidence="6">
    <location>
        <begin position="113"/>
        <end position="139"/>
    </location>
</feature>
<dbReference type="GO" id="GO:0016020">
    <property type="term" value="C:membrane"/>
    <property type="evidence" value="ECO:0007669"/>
    <property type="project" value="UniProtKB-SubCell"/>
</dbReference>
<dbReference type="PANTHER" id="PTHR45649">
    <property type="entry name" value="AMINO-ACID PERMEASE BAT1"/>
    <property type="match status" value="1"/>
</dbReference>
<dbReference type="GO" id="GO:0022857">
    <property type="term" value="F:transmembrane transporter activity"/>
    <property type="evidence" value="ECO:0007669"/>
    <property type="project" value="InterPro"/>
</dbReference>
<dbReference type="InterPro" id="IPR004840">
    <property type="entry name" value="Amino_acid_permease_CS"/>
</dbReference>
<dbReference type="InterPro" id="IPR002293">
    <property type="entry name" value="AA/rel_permease1"/>
</dbReference>
<evidence type="ECO:0000256" key="6">
    <source>
        <dbReference type="SAM" id="Phobius"/>
    </source>
</evidence>
<dbReference type="AlphaFoldDB" id="A0AA38VGE1"/>
<evidence type="ECO:0000256" key="4">
    <source>
        <dbReference type="ARBA" id="ARBA00022989"/>
    </source>
</evidence>
<feature type="transmembrane region" description="Helical" evidence="6">
    <location>
        <begin position="469"/>
        <end position="489"/>
    </location>
</feature>